<dbReference type="SUPFAM" id="SSF52833">
    <property type="entry name" value="Thioredoxin-like"/>
    <property type="match status" value="1"/>
</dbReference>
<dbReference type="RefSeq" id="WP_093992504.1">
    <property type="nucleotide sequence ID" value="NZ_FXZK01000004.1"/>
</dbReference>
<dbReference type="Pfam" id="PF13462">
    <property type="entry name" value="Thioredoxin_4"/>
    <property type="match status" value="1"/>
</dbReference>
<organism evidence="3 4">
    <name type="scientific">Flavimaricola marinus</name>
    <dbReference type="NCBI Taxonomy" id="1819565"/>
    <lineage>
        <taxon>Bacteria</taxon>
        <taxon>Pseudomonadati</taxon>
        <taxon>Pseudomonadota</taxon>
        <taxon>Alphaproteobacteria</taxon>
        <taxon>Rhodobacterales</taxon>
        <taxon>Paracoccaceae</taxon>
        <taxon>Flavimaricola</taxon>
    </lineage>
</organism>
<keyword evidence="4" id="KW-1185">Reference proteome</keyword>
<dbReference type="InterPro" id="IPR013766">
    <property type="entry name" value="Thioredoxin_domain"/>
</dbReference>
<dbReference type="Gene3D" id="3.40.30.10">
    <property type="entry name" value="Glutaredoxin"/>
    <property type="match status" value="1"/>
</dbReference>
<dbReference type="PROSITE" id="PS51352">
    <property type="entry name" value="THIOREDOXIN_2"/>
    <property type="match status" value="1"/>
</dbReference>
<dbReference type="InterPro" id="IPR036249">
    <property type="entry name" value="Thioredoxin-like_sf"/>
</dbReference>
<comment type="function">
    <text evidence="1">May be required for disulfide bond formation in some proteins.</text>
</comment>
<gene>
    <name evidence="3" type="primary">bdbD_2</name>
    <name evidence="3" type="ORF">LOM8899_02465</name>
</gene>
<sequence>MNKFLPVAALAVAATLGGTWFLTQPTPAGEPLLGAAFAQDAGEIDTSSIVDMVQGEADAPVEIIEYASYTCPHCAAFHGNQYPQLKADYIDTGKVRFVYREVYFDRFGLWASMMARCGGEMRFFGISEILYAQQQEWIAGGQDPAAIAENLRRIGLTAGIDAEQLDACMSDATTAQTLVAWFEENAERDNVTSTPTLYIDGTKYSNMSYADLSELIEERLAAQ</sequence>
<evidence type="ECO:0000256" key="1">
    <source>
        <dbReference type="ARBA" id="ARBA00003565"/>
    </source>
</evidence>
<reference evidence="3 4" key="1">
    <citation type="submission" date="2017-05" db="EMBL/GenBank/DDBJ databases">
        <authorList>
            <person name="Song R."/>
            <person name="Chenine A.L."/>
            <person name="Ruprecht R.M."/>
        </authorList>
    </citation>
    <scope>NUCLEOTIDE SEQUENCE [LARGE SCALE GENOMIC DNA]</scope>
    <source>
        <strain evidence="3 4">CECT 8899</strain>
    </source>
</reference>
<dbReference type="EMBL" id="FXZK01000004">
    <property type="protein sequence ID" value="SMY08314.1"/>
    <property type="molecule type" value="Genomic_DNA"/>
</dbReference>
<accession>A0A238LFW8</accession>
<dbReference type="OrthoDB" id="8478320at2"/>
<name>A0A238LFW8_9RHOB</name>
<evidence type="ECO:0000259" key="2">
    <source>
        <dbReference type="PROSITE" id="PS51352"/>
    </source>
</evidence>
<evidence type="ECO:0000313" key="4">
    <source>
        <dbReference type="Proteomes" id="UP000201613"/>
    </source>
</evidence>
<dbReference type="AlphaFoldDB" id="A0A238LFW8"/>
<feature type="domain" description="Thioredoxin" evidence="2">
    <location>
        <begin position="26"/>
        <end position="187"/>
    </location>
</feature>
<evidence type="ECO:0000313" key="3">
    <source>
        <dbReference type="EMBL" id="SMY08314.1"/>
    </source>
</evidence>
<proteinExistence type="predicted"/>
<dbReference type="InterPro" id="IPR012336">
    <property type="entry name" value="Thioredoxin-like_fold"/>
</dbReference>
<protein>
    <submittedName>
        <fullName evidence="3">Disulfide bond formation protein D</fullName>
    </submittedName>
</protein>
<dbReference type="Proteomes" id="UP000201613">
    <property type="component" value="Unassembled WGS sequence"/>
</dbReference>